<dbReference type="InterPro" id="IPR036864">
    <property type="entry name" value="Zn2-C6_fun-type_DNA-bd_sf"/>
</dbReference>
<dbReference type="OrthoDB" id="5121955at2759"/>
<dbReference type="InterPro" id="IPR052761">
    <property type="entry name" value="Fungal_Detox/Toxin_TFs"/>
</dbReference>
<dbReference type="GO" id="GO:0006351">
    <property type="term" value="P:DNA-templated transcription"/>
    <property type="evidence" value="ECO:0007669"/>
    <property type="project" value="InterPro"/>
</dbReference>
<dbReference type="GO" id="GO:0003677">
    <property type="term" value="F:DNA binding"/>
    <property type="evidence" value="ECO:0007669"/>
    <property type="project" value="InterPro"/>
</dbReference>
<dbReference type="AlphaFoldDB" id="A0A8H4LQ60"/>
<evidence type="ECO:0000256" key="1">
    <source>
        <dbReference type="ARBA" id="ARBA00022723"/>
    </source>
</evidence>
<dbReference type="EMBL" id="JAADYS010000139">
    <property type="protein sequence ID" value="KAF4471991.1"/>
    <property type="molecule type" value="Genomic_DNA"/>
</dbReference>
<dbReference type="CDD" id="cd00067">
    <property type="entry name" value="GAL4"/>
    <property type="match status" value="1"/>
</dbReference>
<organism evidence="4 5">
    <name type="scientific">Fusarium albosuccineum</name>
    <dbReference type="NCBI Taxonomy" id="1237068"/>
    <lineage>
        <taxon>Eukaryota</taxon>
        <taxon>Fungi</taxon>
        <taxon>Dikarya</taxon>
        <taxon>Ascomycota</taxon>
        <taxon>Pezizomycotina</taxon>
        <taxon>Sordariomycetes</taxon>
        <taxon>Hypocreomycetidae</taxon>
        <taxon>Hypocreales</taxon>
        <taxon>Nectriaceae</taxon>
        <taxon>Fusarium</taxon>
        <taxon>Fusarium decemcellulare species complex</taxon>
    </lineage>
</organism>
<dbReference type="CDD" id="cd12148">
    <property type="entry name" value="fungal_TF_MHR"/>
    <property type="match status" value="1"/>
</dbReference>
<sequence length="763" mass="86125">MDENGNKELPLYALPIVEPGQHHADNGAEETATNLKRPTYHFGMRRAKQICQHCRAKKIRCDVGIHGRPCTNCRRRTSDCILAPKPLKRKRTPIAIAPATKDHLDLECAVAYSKPPVADISDSPADTNLPLPLKDIEILPETTWSSNFDFISDKCTGIFFNSHDLQVVYDDSTKMTMNDVMNHQLPSTTVQNDLVVESSLQSSTTNDLEYDDAPHVAMNCMFQENDIYKSSYQERHIPFVLYSCYRFVEAGSLWQLSTEEAMFLEQRGCFHLPARPALDDFVKQYFLNIHPLLPILDEGEFWTLYACKSRSTPPCPPVPLMVFQAMLFVSCSLVPLSVLRRLGFCSVQEAGLEFYARAKALFDLDTSADEMMRAQTALLLSNCSLTKSGTASTYWLTTAFHYARSVGANKYDLTDCSERRIGDLKRLWWCCILTDAILALSLRIPLTIAPSDSDLVKDCLNEDDFCRELQCYSVYDARNKRNLVRMTCSLSELAVILRDCLAILFPSGNIKAKSLLSKGIEQELQICLDKLTAWNRSAGIEFDSPSPGSNVGQLPAIFSRMISMYYHTSRALIYHHMLGHTIIGVMGTSDVGESYVQSRLALDDALDEIGKDLADLARLDLIGNLPDHFVTLLAFPYAWRVLDAKAVNIESHRRESIRIALTTYNEAMWKFLGISENTKSTLQCIEKILNRVKQMELCERRRYASNIYDTLGSDPLLVGGLAQLDHLPPSDSFWADLVENQPRTYLQVSRIIEEFLFCGPLRS</sequence>
<dbReference type="PANTHER" id="PTHR47425:SF2">
    <property type="entry name" value="FARB-RELATED"/>
    <property type="match status" value="1"/>
</dbReference>
<dbReference type="Pfam" id="PF04082">
    <property type="entry name" value="Fungal_trans"/>
    <property type="match status" value="1"/>
</dbReference>
<dbReference type="SMART" id="SM00066">
    <property type="entry name" value="GAL4"/>
    <property type="match status" value="1"/>
</dbReference>
<reference evidence="4 5" key="1">
    <citation type="submission" date="2020-01" db="EMBL/GenBank/DDBJ databases">
        <title>Identification and distribution of gene clusters putatively required for synthesis of sphingolipid metabolism inhibitors in phylogenetically diverse species of the filamentous fungus Fusarium.</title>
        <authorList>
            <person name="Kim H.-S."/>
            <person name="Busman M."/>
            <person name="Brown D.W."/>
            <person name="Divon H."/>
            <person name="Uhlig S."/>
            <person name="Proctor R.H."/>
        </authorList>
    </citation>
    <scope>NUCLEOTIDE SEQUENCE [LARGE SCALE GENOMIC DNA]</scope>
    <source>
        <strain evidence="4 5">NRRL 20459</strain>
    </source>
</reference>
<dbReference type="Gene3D" id="4.10.240.10">
    <property type="entry name" value="Zn(2)-C6 fungal-type DNA-binding domain"/>
    <property type="match status" value="1"/>
</dbReference>
<gene>
    <name evidence="4" type="ORF">FALBO_1096</name>
</gene>
<dbReference type="Proteomes" id="UP000554235">
    <property type="component" value="Unassembled WGS sequence"/>
</dbReference>
<dbReference type="SMART" id="SM00906">
    <property type="entry name" value="Fungal_trans"/>
    <property type="match status" value="1"/>
</dbReference>
<evidence type="ECO:0000256" key="2">
    <source>
        <dbReference type="ARBA" id="ARBA00023242"/>
    </source>
</evidence>
<dbReference type="GO" id="GO:0008270">
    <property type="term" value="F:zinc ion binding"/>
    <property type="evidence" value="ECO:0007669"/>
    <property type="project" value="InterPro"/>
</dbReference>
<dbReference type="InterPro" id="IPR007219">
    <property type="entry name" value="XnlR_reg_dom"/>
</dbReference>
<protein>
    <submittedName>
        <fullName evidence="4">C6 zinc finger domain containing</fullName>
    </submittedName>
</protein>
<proteinExistence type="predicted"/>
<evidence type="ECO:0000313" key="4">
    <source>
        <dbReference type="EMBL" id="KAF4471991.1"/>
    </source>
</evidence>
<keyword evidence="2" id="KW-0539">Nucleus</keyword>
<dbReference type="Pfam" id="PF00172">
    <property type="entry name" value="Zn_clus"/>
    <property type="match status" value="1"/>
</dbReference>
<feature type="domain" description="Zn(2)-C6 fungal-type" evidence="3">
    <location>
        <begin position="50"/>
        <end position="82"/>
    </location>
</feature>
<dbReference type="PROSITE" id="PS50048">
    <property type="entry name" value="ZN2_CY6_FUNGAL_2"/>
    <property type="match status" value="1"/>
</dbReference>
<accession>A0A8H4LQ60</accession>
<keyword evidence="5" id="KW-1185">Reference proteome</keyword>
<evidence type="ECO:0000313" key="5">
    <source>
        <dbReference type="Proteomes" id="UP000554235"/>
    </source>
</evidence>
<dbReference type="InterPro" id="IPR001138">
    <property type="entry name" value="Zn2Cys6_DnaBD"/>
</dbReference>
<dbReference type="SUPFAM" id="SSF57701">
    <property type="entry name" value="Zn2/Cys6 DNA-binding domain"/>
    <property type="match status" value="1"/>
</dbReference>
<dbReference type="GO" id="GO:0000981">
    <property type="term" value="F:DNA-binding transcription factor activity, RNA polymerase II-specific"/>
    <property type="evidence" value="ECO:0007669"/>
    <property type="project" value="InterPro"/>
</dbReference>
<dbReference type="PANTHER" id="PTHR47425">
    <property type="entry name" value="FARB-RELATED"/>
    <property type="match status" value="1"/>
</dbReference>
<evidence type="ECO:0000259" key="3">
    <source>
        <dbReference type="PROSITE" id="PS50048"/>
    </source>
</evidence>
<keyword evidence="1" id="KW-0479">Metal-binding</keyword>
<comment type="caution">
    <text evidence="4">The sequence shown here is derived from an EMBL/GenBank/DDBJ whole genome shotgun (WGS) entry which is preliminary data.</text>
</comment>
<name>A0A8H4LQ60_9HYPO</name>